<evidence type="ECO:0000313" key="7">
    <source>
        <dbReference type="Proteomes" id="UP001591681"/>
    </source>
</evidence>
<name>A0ABD1KHW4_9TELE</name>
<dbReference type="InterPro" id="IPR043441">
    <property type="entry name" value="Tjap1/BEGAIN"/>
</dbReference>
<evidence type="ECO:0000256" key="5">
    <source>
        <dbReference type="SAM" id="MobiDB-lite"/>
    </source>
</evidence>
<feature type="region of interest" description="Disordered" evidence="5">
    <location>
        <begin position="222"/>
        <end position="288"/>
    </location>
</feature>
<feature type="compositionally biased region" description="Basic and acidic residues" evidence="5">
    <location>
        <begin position="659"/>
        <end position="674"/>
    </location>
</feature>
<feature type="compositionally biased region" description="Polar residues" evidence="5">
    <location>
        <begin position="721"/>
        <end position="730"/>
    </location>
</feature>
<feature type="region of interest" description="Disordered" evidence="5">
    <location>
        <begin position="8"/>
        <end position="30"/>
    </location>
</feature>
<feature type="compositionally biased region" description="Low complexity" evidence="5">
    <location>
        <begin position="511"/>
        <end position="522"/>
    </location>
</feature>
<keyword evidence="3" id="KW-0472">Membrane</keyword>
<feature type="compositionally biased region" description="Basic and acidic residues" evidence="5">
    <location>
        <begin position="439"/>
        <end position="455"/>
    </location>
</feature>
<feature type="compositionally biased region" description="Polar residues" evidence="5">
    <location>
        <begin position="742"/>
        <end position="761"/>
    </location>
</feature>
<dbReference type="PANTHER" id="PTHR28664">
    <property type="entry name" value="TIGHT JUNCTION-ASSOCIATED PROTEIN 1"/>
    <property type="match status" value="1"/>
</dbReference>
<dbReference type="GO" id="GO:0016020">
    <property type="term" value="C:membrane"/>
    <property type="evidence" value="ECO:0007669"/>
    <property type="project" value="UniProtKB-SubCell"/>
</dbReference>
<dbReference type="AlphaFoldDB" id="A0ABD1KHW4"/>
<comment type="caution">
    <text evidence="6">The sequence shown here is derived from an EMBL/GenBank/DDBJ whole genome shotgun (WGS) entry which is preliminary data.</text>
</comment>
<comment type="subcellular location">
    <subcellularLocation>
        <location evidence="1">Membrane</location>
        <topology evidence="1">Peripheral membrane protein</topology>
    </subcellularLocation>
</comment>
<reference evidence="6 7" key="1">
    <citation type="submission" date="2024-09" db="EMBL/GenBank/DDBJ databases">
        <title>A chromosome-level genome assembly of Gray's grenadier anchovy, Coilia grayii.</title>
        <authorList>
            <person name="Fu Z."/>
        </authorList>
    </citation>
    <scope>NUCLEOTIDE SEQUENCE [LARGE SCALE GENOMIC DNA]</scope>
    <source>
        <strain evidence="6">G4</strain>
        <tissue evidence="6">Muscle</tissue>
    </source>
</reference>
<dbReference type="PANTHER" id="PTHR28664:SF2">
    <property type="entry name" value="BRAIN-ENRICHED GUANYLATE KINASE-ASSOCIATED PROTEIN"/>
    <property type="match status" value="1"/>
</dbReference>
<evidence type="ECO:0000256" key="2">
    <source>
        <dbReference type="ARBA" id="ARBA00022553"/>
    </source>
</evidence>
<feature type="compositionally biased region" description="Basic and acidic residues" evidence="5">
    <location>
        <begin position="312"/>
        <end position="324"/>
    </location>
</feature>
<keyword evidence="7" id="KW-1185">Reference proteome</keyword>
<evidence type="ECO:0008006" key="8">
    <source>
        <dbReference type="Google" id="ProtNLM"/>
    </source>
</evidence>
<feature type="compositionally biased region" description="Polar residues" evidence="5">
    <location>
        <begin position="705"/>
        <end position="715"/>
    </location>
</feature>
<gene>
    <name evidence="6" type="ORF">ACEWY4_005170</name>
</gene>
<dbReference type="EMBL" id="JBHFQA010000005">
    <property type="protein sequence ID" value="KAL2098690.1"/>
    <property type="molecule type" value="Genomic_DNA"/>
</dbReference>
<protein>
    <recommendedName>
        <fullName evidence="8">Brain-enriched guanylate kinase-associated protein</fullName>
    </recommendedName>
</protein>
<evidence type="ECO:0000256" key="4">
    <source>
        <dbReference type="SAM" id="Coils"/>
    </source>
</evidence>
<keyword evidence="4" id="KW-0175">Coiled coil</keyword>
<feature type="coiled-coil region" evidence="4">
    <location>
        <begin position="30"/>
        <end position="156"/>
    </location>
</feature>
<keyword evidence="2" id="KW-0597">Phosphoprotein</keyword>
<organism evidence="6 7">
    <name type="scientific">Coilia grayii</name>
    <name type="common">Gray's grenadier anchovy</name>
    <dbReference type="NCBI Taxonomy" id="363190"/>
    <lineage>
        <taxon>Eukaryota</taxon>
        <taxon>Metazoa</taxon>
        <taxon>Chordata</taxon>
        <taxon>Craniata</taxon>
        <taxon>Vertebrata</taxon>
        <taxon>Euteleostomi</taxon>
        <taxon>Actinopterygii</taxon>
        <taxon>Neopterygii</taxon>
        <taxon>Teleostei</taxon>
        <taxon>Clupei</taxon>
        <taxon>Clupeiformes</taxon>
        <taxon>Clupeoidei</taxon>
        <taxon>Engraulidae</taxon>
        <taxon>Coilinae</taxon>
        <taxon>Coilia</taxon>
    </lineage>
</organism>
<dbReference type="Proteomes" id="UP001591681">
    <property type="component" value="Unassembled WGS sequence"/>
</dbReference>
<evidence type="ECO:0000313" key="6">
    <source>
        <dbReference type="EMBL" id="KAL2098690.1"/>
    </source>
</evidence>
<feature type="region of interest" description="Disordered" evidence="5">
    <location>
        <begin position="439"/>
        <end position="545"/>
    </location>
</feature>
<feature type="region of interest" description="Disordered" evidence="5">
    <location>
        <begin position="640"/>
        <end position="764"/>
    </location>
</feature>
<feature type="compositionally biased region" description="Gly residues" evidence="5">
    <location>
        <begin position="534"/>
        <end position="545"/>
    </location>
</feature>
<feature type="compositionally biased region" description="Gly residues" evidence="5">
    <location>
        <begin position="274"/>
        <end position="286"/>
    </location>
</feature>
<feature type="compositionally biased region" description="Basic and acidic residues" evidence="5">
    <location>
        <begin position="686"/>
        <end position="702"/>
    </location>
</feature>
<sequence length="778" mass="83799">MKKIYIGKTALKSSRNGSKHQKRSSLQEHKEDLRKRLNYTTHKLELLEAEFDSTRQYLETELRRAQEELEKFTDKLRRIQSSYAALQRINQDLEDKIHRTVRGPMMLHLQRGTSKQHHEEEKRALSREIIVLNNHLMEAKITIEKLREDNELYRKDCNLAAQLLQCGKSHYRSHKLSELPVDFQDRLSSHMEKHGHSHTVAALCHSPYSDASVPTSVIGKVLEKPEPGSSCPVTRSPSPQPPDAHFYGSASDRIGEGARTGGLRGGRGGEEGGRGGGRGSGGGGGEHLNRRVAYKTSDLYCSDTALYCPTEERRRERWQERRQSVDVQGNEPGLQLLHVHNSTDSNPDEDDDEGSLSGGVVGVSVGVGVGGGFHSGGFLPHHHSSTSFHDFATAGSLPASSSYSSFSAASDEKIGRGGLGGTLSSSSQQLLYRDWREGGSADYERKSTSSYDRDSLGFPKSRSFQHMAHRAGSPQNGGGGGGVGIGGASSPAYRRTPSCFSEPYRSPHLPSRSASGSSASGALRRDSRESRGSSGVGVGAGAGTGLGVHAAEEELSGRWRQLSVEELNAYSYGSPGGGGGGGVGGGGGADGRVSPYSFSERHFAMGPAKMKLGPLYSSFQEGDDSVFHGRMLDPCFSRAAGVAAGPSTSPSLSPQLPPRRQEKGALYRASKDDSQESEGGMFHSASSKDKGGTPRSVKKEYVDVSPNSSAESLHQSPHDASASSSANLQHYQREPHAHLTSPGPSQRQTPTQYQKFGNTGLSRKDSLTKAQLYGTLLN</sequence>
<feature type="compositionally biased region" description="Gly residues" evidence="5">
    <location>
        <begin position="475"/>
        <end position="487"/>
    </location>
</feature>
<evidence type="ECO:0000256" key="1">
    <source>
        <dbReference type="ARBA" id="ARBA00004170"/>
    </source>
</evidence>
<accession>A0ABD1KHW4</accession>
<feature type="region of interest" description="Disordered" evidence="5">
    <location>
        <begin position="312"/>
        <end position="361"/>
    </location>
</feature>
<evidence type="ECO:0000256" key="3">
    <source>
        <dbReference type="ARBA" id="ARBA00023136"/>
    </source>
</evidence>
<proteinExistence type="predicted"/>